<sequence>MSRFKFYLNENYRDRFLSYVDDIMSSQDYRNITNTERISIVTELTESYIETTKERPPNEGLTILSDFILREKTEGRTQKDYREDEYPFQSVDQEKRRMGYMSPEVLYANYDTEGRNQAPPTRLNKRNARLMQGIEVGARKRKRRIKRGQSEA</sequence>
<feature type="compositionally biased region" description="Basic and acidic residues" evidence="1">
    <location>
        <begin position="75"/>
        <end position="85"/>
    </location>
</feature>
<feature type="region of interest" description="Disordered" evidence="1">
    <location>
        <begin position="75"/>
        <end position="94"/>
    </location>
</feature>
<reference evidence="2 3" key="1">
    <citation type="submission" date="2016-02" db="EMBL/GenBank/DDBJ databases">
        <title>Isolation and characterization of bacteriophages from East Africa Rift Valley soda lakes.</title>
        <authorList>
            <person name="van Zyl L.J."/>
            <person name="Nemavhulani S."/>
            <person name="Cowan D.A."/>
            <person name="Trindade M.I."/>
        </authorList>
    </citation>
    <scope>NUCLEOTIDE SEQUENCE [LARGE SCALE GENOMIC DNA]</scope>
</reference>
<organism evidence="2 3">
    <name type="scientific">Bacillus phage Mgbh1</name>
    <dbReference type="NCBI Taxonomy" id="1796993"/>
    <lineage>
        <taxon>Viruses</taxon>
        <taxon>Duplodnaviria</taxon>
        <taxon>Heunggongvirae</taxon>
        <taxon>Uroviricota</taxon>
        <taxon>Caudoviricetes</taxon>
        <taxon>Magadivirus</taxon>
        <taxon>Magadivirus Mgbh1</taxon>
    </lineage>
</organism>
<dbReference type="KEGG" id="vg:40070783"/>
<dbReference type="EMBL" id="KU665491">
    <property type="protein sequence ID" value="AMQ66739.1"/>
    <property type="molecule type" value="Genomic_DNA"/>
</dbReference>
<dbReference type="GeneID" id="40070783"/>
<evidence type="ECO:0000313" key="3">
    <source>
        <dbReference type="Proteomes" id="UP000224134"/>
    </source>
</evidence>
<proteinExistence type="predicted"/>
<dbReference type="RefSeq" id="YP_009595225.1">
    <property type="nucleotide sequence ID" value="NC_041879.1"/>
</dbReference>
<accession>A0A142F1T2</accession>
<keyword evidence="3" id="KW-1185">Reference proteome</keyword>
<evidence type="ECO:0000256" key="1">
    <source>
        <dbReference type="SAM" id="MobiDB-lite"/>
    </source>
</evidence>
<dbReference type="Proteomes" id="UP000224134">
    <property type="component" value="Segment"/>
</dbReference>
<evidence type="ECO:0000313" key="2">
    <source>
        <dbReference type="EMBL" id="AMQ66739.1"/>
    </source>
</evidence>
<name>A0A142F1T2_9CAUD</name>
<protein>
    <submittedName>
        <fullName evidence="2">Uncharacterized protein</fullName>
    </submittedName>
</protein>